<gene>
    <name evidence="2" type="ORF">MAGR_72950</name>
</gene>
<accession>A0A7I9WDW7</accession>
<name>A0A7I9WDW7_MYCAG</name>
<feature type="region of interest" description="Disordered" evidence="1">
    <location>
        <begin position="127"/>
        <end position="150"/>
    </location>
</feature>
<organism evidence="2 3">
    <name type="scientific">Mycolicibacterium agri</name>
    <name type="common">Mycobacterium agri</name>
    <dbReference type="NCBI Taxonomy" id="36811"/>
    <lineage>
        <taxon>Bacteria</taxon>
        <taxon>Bacillati</taxon>
        <taxon>Actinomycetota</taxon>
        <taxon>Actinomycetes</taxon>
        <taxon>Mycobacteriales</taxon>
        <taxon>Mycobacteriaceae</taxon>
        <taxon>Mycolicibacterium</taxon>
    </lineage>
</organism>
<evidence type="ECO:0000313" key="3">
    <source>
        <dbReference type="Proteomes" id="UP000465302"/>
    </source>
</evidence>
<feature type="region of interest" description="Disordered" evidence="1">
    <location>
        <begin position="78"/>
        <end position="98"/>
    </location>
</feature>
<dbReference type="AlphaFoldDB" id="A0A7I9WDW7"/>
<sequence>MGSDAKPRRRPVEAIESRTQRSIECERRVRNALARLTKKGVPFTVEDVCDLAGVSKTFIYDKRRPLLTQAVILARDTSQNTPTEPATEELGAATASWRARNQRRGARKILRNTLRDRDDRISDLIGQLFDPQKPPGRAECRTASSHADSA</sequence>
<evidence type="ECO:0008006" key="4">
    <source>
        <dbReference type="Google" id="ProtNLM"/>
    </source>
</evidence>
<comment type="caution">
    <text evidence="2">The sequence shown here is derived from an EMBL/GenBank/DDBJ whole genome shotgun (WGS) entry which is preliminary data.</text>
</comment>
<reference evidence="2 3" key="1">
    <citation type="journal article" date="2019" name="Emerg. Microbes Infect.">
        <title>Comprehensive subspecies identification of 175 nontuberculous mycobacteria species based on 7547 genomic profiles.</title>
        <authorList>
            <person name="Matsumoto Y."/>
            <person name="Kinjo T."/>
            <person name="Motooka D."/>
            <person name="Nabeya D."/>
            <person name="Jung N."/>
            <person name="Uechi K."/>
            <person name="Horii T."/>
            <person name="Iida T."/>
            <person name="Fujita J."/>
            <person name="Nakamura S."/>
        </authorList>
    </citation>
    <scope>NUCLEOTIDE SEQUENCE [LARGE SCALE GENOMIC DNA]</scope>
    <source>
        <strain evidence="2 3">JCM 6377</strain>
    </source>
</reference>
<dbReference type="Proteomes" id="UP000465302">
    <property type="component" value="Unassembled WGS sequence"/>
</dbReference>
<evidence type="ECO:0000256" key="1">
    <source>
        <dbReference type="SAM" id="MobiDB-lite"/>
    </source>
</evidence>
<dbReference type="EMBL" id="BLKS01000004">
    <property type="protein sequence ID" value="GFG55854.1"/>
    <property type="molecule type" value="Genomic_DNA"/>
</dbReference>
<protein>
    <recommendedName>
        <fullName evidence="4">Transposase</fullName>
    </recommendedName>
</protein>
<proteinExistence type="predicted"/>
<evidence type="ECO:0000313" key="2">
    <source>
        <dbReference type="EMBL" id="GFG55854.1"/>
    </source>
</evidence>